<organism evidence="2 3">
    <name type="scientific">Arthrobacter gandavensis</name>
    <dbReference type="NCBI Taxonomy" id="169960"/>
    <lineage>
        <taxon>Bacteria</taxon>
        <taxon>Bacillati</taxon>
        <taxon>Actinomycetota</taxon>
        <taxon>Actinomycetes</taxon>
        <taxon>Micrococcales</taxon>
        <taxon>Micrococcaceae</taxon>
        <taxon>Arthrobacter</taxon>
    </lineage>
</organism>
<comment type="caution">
    <text evidence="2">The sequence shown here is derived from an EMBL/GenBank/DDBJ whole genome shotgun (WGS) entry which is preliminary data.</text>
</comment>
<reference evidence="2 3" key="1">
    <citation type="journal article" date="2019" name="Int. J. Syst. Evol. Microbiol.">
        <title>The Global Catalogue of Microorganisms (GCM) 10K type strain sequencing project: providing services to taxonomists for standard genome sequencing and annotation.</title>
        <authorList>
            <consortium name="The Broad Institute Genomics Platform"/>
            <consortium name="The Broad Institute Genome Sequencing Center for Infectious Disease"/>
            <person name="Wu L."/>
            <person name="Ma J."/>
        </authorList>
    </citation>
    <scope>NUCLEOTIDE SEQUENCE [LARGE SCALE GENOMIC DNA]</scope>
    <source>
        <strain evidence="2 3">JCM 13316</strain>
    </source>
</reference>
<evidence type="ECO:0000256" key="1">
    <source>
        <dbReference type="SAM" id="MobiDB-lite"/>
    </source>
</evidence>
<dbReference type="EMBL" id="BAAALV010000002">
    <property type="protein sequence ID" value="GAA1908632.1"/>
    <property type="molecule type" value="Genomic_DNA"/>
</dbReference>
<proteinExistence type="predicted"/>
<gene>
    <name evidence="2" type="ORF">GCM10009688_11100</name>
</gene>
<keyword evidence="3" id="KW-1185">Reference proteome</keyword>
<dbReference type="Proteomes" id="UP001500784">
    <property type="component" value="Unassembled WGS sequence"/>
</dbReference>
<name>A0ABN2P1F3_9MICC</name>
<evidence type="ECO:0000313" key="2">
    <source>
        <dbReference type="EMBL" id="GAA1908632.1"/>
    </source>
</evidence>
<protein>
    <submittedName>
        <fullName evidence="2">Uncharacterized protein</fullName>
    </submittedName>
</protein>
<evidence type="ECO:0000313" key="3">
    <source>
        <dbReference type="Proteomes" id="UP001500784"/>
    </source>
</evidence>
<feature type="compositionally biased region" description="Polar residues" evidence="1">
    <location>
        <begin position="14"/>
        <end position="27"/>
    </location>
</feature>
<feature type="compositionally biased region" description="Low complexity" evidence="1">
    <location>
        <begin position="1"/>
        <end position="12"/>
    </location>
</feature>
<feature type="region of interest" description="Disordered" evidence="1">
    <location>
        <begin position="1"/>
        <end position="35"/>
    </location>
</feature>
<sequence length="65" mass="7042">MEADAADPAPAAMGTNSPAVSTPQITLTPRKESRRPNVVAVVNTGDLRAAMIWEHNAGTWDFWFC</sequence>
<accession>A0ABN2P1F3</accession>